<dbReference type="GeneID" id="37060981"/>
<keyword evidence="3" id="KW-1185">Reference proteome</keyword>
<sequence>MTWRLYFVLCVVMGGHGFGPALASSPVRPHLIPPKACELLDQCLSQPPRWKRGYCYSYSFNVLP</sequence>
<dbReference type="Proteomes" id="UP000247233">
    <property type="component" value="Unassembled WGS sequence"/>
</dbReference>
<comment type="caution">
    <text evidence="2">The sequence shown here is derived from an EMBL/GenBank/DDBJ whole genome shotgun (WGS) entry which is preliminary data.</text>
</comment>
<gene>
    <name evidence="2" type="ORF">BO70DRAFT_223119</name>
</gene>
<dbReference type="AlphaFoldDB" id="A0A317WPJ2"/>
<reference evidence="2 3" key="1">
    <citation type="submission" date="2016-12" db="EMBL/GenBank/DDBJ databases">
        <title>The genomes of Aspergillus section Nigri reveals drivers in fungal speciation.</title>
        <authorList>
            <consortium name="DOE Joint Genome Institute"/>
            <person name="Vesth T.C."/>
            <person name="Nybo J."/>
            <person name="Theobald S."/>
            <person name="Brandl J."/>
            <person name="Frisvad J.C."/>
            <person name="Nielsen K.F."/>
            <person name="Lyhne E.K."/>
            <person name="Kogle M.E."/>
            <person name="Kuo A."/>
            <person name="Riley R."/>
            <person name="Clum A."/>
            <person name="Nolan M."/>
            <person name="Lipzen A."/>
            <person name="Salamov A."/>
            <person name="Henrissat B."/>
            <person name="Wiebenga A."/>
            <person name="De Vries R.P."/>
            <person name="Grigoriev I.V."/>
            <person name="Mortensen U.H."/>
            <person name="Andersen M.R."/>
            <person name="Baker S.E."/>
        </authorList>
    </citation>
    <scope>NUCLEOTIDE SEQUENCE [LARGE SCALE GENOMIC DNA]</scope>
    <source>
        <strain evidence="2 3">CBS 117.55</strain>
    </source>
</reference>
<feature type="chain" id="PRO_5016399415" description="Secreted protein" evidence="1">
    <location>
        <begin position="24"/>
        <end position="64"/>
    </location>
</feature>
<dbReference type="VEuPathDB" id="FungiDB:BO70DRAFT_223119"/>
<feature type="signal peptide" evidence="1">
    <location>
        <begin position="1"/>
        <end position="23"/>
    </location>
</feature>
<proteinExistence type="predicted"/>
<accession>A0A317WPJ2</accession>
<name>A0A317WPJ2_9EURO</name>
<evidence type="ECO:0008006" key="4">
    <source>
        <dbReference type="Google" id="ProtNLM"/>
    </source>
</evidence>
<evidence type="ECO:0000313" key="2">
    <source>
        <dbReference type="EMBL" id="PWY86210.1"/>
    </source>
</evidence>
<organism evidence="2 3">
    <name type="scientific">Aspergillus heteromorphus CBS 117.55</name>
    <dbReference type="NCBI Taxonomy" id="1448321"/>
    <lineage>
        <taxon>Eukaryota</taxon>
        <taxon>Fungi</taxon>
        <taxon>Dikarya</taxon>
        <taxon>Ascomycota</taxon>
        <taxon>Pezizomycotina</taxon>
        <taxon>Eurotiomycetes</taxon>
        <taxon>Eurotiomycetidae</taxon>
        <taxon>Eurotiales</taxon>
        <taxon>Aspergillaceae</taxon>
        <taxon>Aspergillus</taxon>
        <taxon>Aspergillus subgen. Circumdati</taxon>
    </lineage>
</organism>
<keyword evidence="1" id="KW-0732">Signal</keyword>
<dbReference type="EMBL" id="MSFL01000008">
    <property type="protein sequence ID" value="PWY86210.1"/>
    <property type="molecule type" value="Genomic_DNA"/>
</dbReference>
<dbReference type="RefSeq" id="XP_025400762.1">
    <property type="nucleotide sequence ID" value="XM_025538744.1"/>
</dbReference>
<evidence type="ECO:0000256" key="1">
    <source>
        <dbReference type="SAM" id="SignalP"/>
    </source>
</evidence>
<protein>
    <recommendedName>
        <fullName evidence="4">Secreted protein</fullName>
    </recommendedName>
</protein>
<evidence type="ECO:0000313" key="3">
    <source>
        <dbReference type="Proteomes" id="UP000247233"/>
    </source>
</evidence>